<dbReference type="InterPro" id="IPR052036">
    <property type="entry name" value="Hydrolase/PRTase-associated"/>
</dbReference>
<proteinExistence type="predicted"/>
<dbReference type="PANTHER" id="PTHR31299:SF0">
    <property type="entry name" value="ESTERASE, PUTATIVE (AFU_ORTHOLOGUE AFUA_1G05850)-RELATED"/>
    <property type="match status" value="1"/>
</dbReference>
<keyword evidence="2" id="KW-1185">Reference proteome</keyword>
<reference evidence="1 2" key="1">
    <citation type="submission" date="2021-04" db="EMBL/GenBank/DDBJ databases">
        <title>Chitinophaga sp. nov., isolated from the rhizosphere soil.</title>
        <authorList>
            <person name="He S."/>
        </authorList>
    </citation>
    <scope>NUCLEOTIDE SEQUENCE [LARGE SCALE GENOMIC DNA]</scope>
    <source>
        <strain evidence="1 2">2R12</strain>
    </source>
</reference>
<dbReference type="Gene3D" id="3.40.1660.10">
    <property type="entry name" value="EreA-like (biosynthetic domain)"/>
    <property type="match status" value="2"/>
</dbReference>
<dbReference type="SUPFAM" id="SSF159501">
    <property type="entry name" value="EreA/ChaN-like"/>
    <property type="match status" value="1"/>
</dbReference>
<dbReference type="Gene3D" id="3.30.1870.10">
    <property type="entry name" value="EreA-like, domain 2"/>
    <property type="match status" value="1"/>
</dbReference>
<sequence length="323" mass="36653">MFVRGSIAIGILLLANAITGYSQDAATKWINENAYVIKVDTAASTTDLNFLAAEWKNNMVFGLGEASHGTKEFFNQKRRIIEYLVVHLDYKRLGFEFGESYIAPINQYLIDGTGDLTTLMKNMVLYNTEEIYNLFQFIKQYNNEQPLSGKVSVFGFDREEYAADPLNRDKFMAENIVAEQRSHKLKTIIWAHNVHIAKDTTMAQYQGMGYHLQQKFGESFYVLGFDTFKGAVRIITQEDESAKRDFETEDGSFSAMFAKANHPAIFIPFNKKPNPFSRVQKNITNIYANWTQTRALPIIPGADFDAILFIKTTTASNIMASGK</sequence>
<dbReference type="RefSeq" id="WP_211976962.1">
    <property type="nucleotide sequence ID" value="NZ_CBFHAM010000012.1"/>
</dbReference>
<comment type="caution">
    <text evidence="1">The sequence shown here is derived from an EMBL/GenBank/DDBJ whole genome shotgun (WGS) entry which is preliminary data.</text>
</comment>
<gene>
    <name evidence="1" type="ORF">KE626_31000</name>
</gene>
<dbReference type="PANTHER" id="PTHR31299">
    <property type="entry name" value="ESTERASE, PUTATIVE (AFU_ORTHOLOGUE AFUA_1G05850)-RELATED"/>
    <property type="match status" value="1"/>
</dbReference>
<name>A0ABS5J9B3_9BACT</name>
<dbReference type="EMBL" id="JAGTXB010000025">
    <property type="protein sequence ID" value="MBS0031801.1"/>
    <property type="molecule type" value="Genomic_DNA"/>
</dbReference>
<organism evidence="1 2">
    <name type="scientific">Chitinophaga hostae</name>
    <dbReference type="NCBI Taxonomy" id="2831022"/>
    <lineage>
        <taxon>Bacteria</taxon>
        <taxon>Pseudomonadati</taxon>
        <taxon>Bacteroidota</taxon>
        <taxon>Chitinophagia</taxon>
        <taxon>Chitinophagales</taxon>
        <taxon>Chitinophagaceae</taxon>
        <taxon>Chitinophaga</taxon>
    </lineage>
</organism>
<evidence type="ECO:0000313" key="1">
    <source>
        <dbReference type="EMBL" id="MBS0031801.1"/>
    </source>
</evidence>
<dbReference type="Pfam" id="PF05139">
    <property type="entry name" value="Erythro_esteras"/>
    <property type="match status" value="1"/>
</dbReference>
<dbReference type="Proteomes" id="UP000676386">
    <property type="component" value="Unassembled WGS sequence"/>
</dbReference>
<protein>
    <submittedName>
        <fullName evidence="1">Erythromycin esterase family protein</fullName>
    </submittedName>
</protein>
<dbReference type="InterPro" id="IPR007815">
    <property type="entry name" value="Emycin_Estase"/>
</dbReference>
<evidence type="ECO:0000313" key="2">
    <source>
        <dbReference type="Proteomes" id="UP000676386"/>
    </source>
</evidence>
<accession>A0ABS5J9B3</accession>
<dbReference type="CDD" id="cd14728">
    <property type="entry name" value="Ere-like"/>
    <property type="match status" value="1"/>
</dbReference>